<evidence type="ECO:0000313" key="6">
    <source>
        <dbReference type="EMBL" id="MBR7619450.1"/>
    </source>
</evidence>
<dbReference type="Proteomes" id="UP000622580">
    <property type="component" value="Unassembled WGS sequence"/>
</dbReference>
<dbReference type="PIRSF" id="PIRSF001365">
    <property type="entry name" value="DHDPS"/>
    <property type="match status" value="1"/>
</dbReference>
<evidence type="ECO:0000256" key="3">
    <source>
        <dbReference type="PIRNR" id="PIRNR001365"/>
    </source>
</evidence>
<evidence type="ECO:0000256" key="5">
    <source>
        <dbReference type="PIRSR" id="PIRSR001365-2"/>
    </source>
</evidence>
<accession>A0A941CZC1</accession>
<dbReference type="Pfam" id="PF00701">
    <property type="entry name" value="DHDPS"/>
    <property type="match status" value="1"/>
</dbReference>
<evidence type="ECO:0000256" key="2">
    <source>
        <dbReference type="ARBA" id="ARBA00023239"/>
    </source>
</evidence>
<evidence type="ECO:0000256" key="4">
    <source>
        <dbReference type="PIRSR" id="PIRSR001365-1"/>
    </source>
</evidence>
<dbReference type="GO" id="GO:0008840">
    <property type="term" value="F:4-hydroxy-tetrahydrodipicolinate synthase activity"/>
    <property type="evidence" value="ECO:0007669"/>
    <property type="project" value="TreeGrafter"/>
</dbReference>
<proteinExistence type="inferred from homology"/>
<feature type="active site" description="Proton donor/acceptor" evidence="4">
    <location>
        <position position="137"/>
    </location>
</feature>
<evidence type="ECO:0000256" key="1">
    <source>
        <dbReference type="ARBA" id="ARBA00007592"/>
    </source>
</evidence>
<keyword evidence="2 3" id="KW-0456">Lyase</keyword>
<feature type="active site" description="Schiff-base intermediate with substrate" evidence="4">
    <location>
        <position position="165"/>
    </location>
</feature>
<dbReference type="PANTHER" id="PTHR12128">
    <property type="entry name" value="DIHYDRODIPICOLINATE SYNTHASE"/>
    <property type="match status" value="1"/>
</dbReference>
<dbReference type="InterPro" id="IPR013785">
    <property type="entry name" value="Aldolase_TIM"/>
</dbReference>
<keyword evidence="7" id="KW-1185">Reference proteome</keyword>
<gene>
    <name evidence="6" type="ORF">JKL49_08630</name>
</gene>
<dbReference type="InterPro" id="IPR002220">
    <property type="entry name" value="DapA-like"/>
</dbReference>
<dbReference type="CDD" id="cd00408">
    <property type="entry name" value="DHDPS-like"/>
    <property type="match status" value="1"/>
</dbReference>
<protein>
    <submittedName>
        <fullName evidence="6">Dihydrodipicolinate synthase family protein</fullName>
    </submittedName>
</protein>
<dbReference type="AlphaFoldDB" id="A0A941CZC1"/>
<feature type="binding site" evidence="5">
    <location>
        <position position="49"/>
    </location>
    <ligand>
        <name>pyruvate</name>
        <dbReference type="ChEBI" id="CHEBI:15361"/>
    </ligand>
</feature>
<dbReference type="RefSeq" id="WP_215339803.1">
    <property type="nucleotide sequence ID" value="NZ_JAGSGD010000001.1"/>
</dbReference>
<comment type="similarity">
    <text evidence="1 3">Belongs to the DapA family.</text>
</comment>
<sequence length="299" mass="30301">MDRSIFQGLSAFPLTPASADGVVDVEALGALLERLVAAGVDSIGLLGSTGIYAYLEPSERRRAVAAAVEAVAGRTPLIVGVGTLRTDGAIALARDAEARGADGLLLAAVSYTPPTPTEVFGHYAAVAEATGLPICVYNNPTTTHVVLDDDLLGRLSRLATVAAVKMPLPKDGDVGADLARLRAATAEDFKIGYSADWGTAPALLAGADAFYSGVAGILPAPMVALAGAARRGEAQEAARLDAAFQPLWSLCRAHGGLRVSYAISALLELSAGDPPRPLLPLSGAVLEAVASALSGLPGG</sequence>
<dbReference type="SUPFAM" id="SSF51569">
    <property type="entry name" value="Aldolase"/>
    <property type="match status" value="1"/>
</dbReference>
<dbReference type="PANTHER" id="PTHR12128:SF66">
    <property type="entry name" value="4-HYDROXY-2-OXOGLUTARATE ALDOLASE, MITOCHONDRIAL"/>
    <property type="match status" value="1"/>
</dbReference>
<comment type="caution">
    <text evidence="6">The sequence shown here is derived from an EMBL/GenBank/DDBJ whole genome shotgun (WGS) entry which is preliminary data.</text>
</comment>
<name>A0A941CZC1_9CAUL</name>
<dbReference type="EMBL" id="JAGSGD010000001">
    <property type="protein sequence ID" value="MBR7619450.1"/>
    <property type="molecule type" value="Genomic_DNA"/>
</dbReference>
<evidence type="ECO:0000313" key="7">
    <source>
        <dbReference type="Proteomes" id="UP000622580"/>
    </source>
</evidence>
<dbReference type="PRINTS" id="PR00146">
    <property type="entry name" value="DHPICSNTHASE"/>
</dbReference>
<dbReference type="SMART" id="SM01130">
    <property type="entry name" value="DHDPS"/>
    <property type="match status" value="1"/>
</dbReference>
<dbReference type="Gene3D" id="3.20.20.70">
    <property type="entry name" value="Aldolase class I"/>
    <property type="match status" value="1"/>
</dbReference>
<reference evidence="6" key="1">
    <citation type="submission" date="2021-04" db="EMBL/GenBank/DDBJ databases">
        <title>Draft genome assembly of strain Phenylobacterium sp. 20VBR1 using MiniION and Illumina platforms.</title>
        <authorList>
            <person name="Thomas F.A."/>
            <person name="Krishnan K.P."/>
            <person name="Sinha R.K."/>
        </authorList>
    </citation>
    <scope>NUCLEOTIDE SEQUENCE</scope>
    <source>
        <strain evidence="6">20VBR1</strain>
    </source>
</reference>
<organism evidence="6 7">
    <name type="scientific">Phenylobacterium glaciei</name>
    <dbReference type="NCBI Taxonomy" id="2803784"/>
    <lineage>
        <taxon>Bacteria</taxon>
        <taxon>Pseudomonadati</taxon>
        <taxon>Pseudomonadota</taxon>
        <taxon>Alphaproteobacteria</taxon>
        <taxon>Caulobacterales</taxon>
        <taxon>Caulobacteraceae</taxon>
        <taxon>Phenylobacterium</taxon>
    </lineage>
</organism>